<sequence>MEKQASIKSPTPPGPSPANQLSPQDWETLIDDFQSGVSSRRARWIHLPIESSDLLFRASLSSSLSPMIDSLRSLLLSSTDPALKEQVMISTTSIAISVVDSVAPEFLDPLTELLLGRQPPEPWRGSAHACSSLSASGSSSSLIHFSSPRPQAISGRSPKRSALMLHNRTSSSLPPSFARLLATAFSPPLLPFSLRPFLLSLSMPPRTCFSPAVHLNYPISTFASWSRPGQHCWCTRAPHACCGRAPEGAVLWPALLLRPHPLPCSSYAVFPLLRCVYRDDELGIARRLALIPKEAHQPMFIRLLAIHWLLGSSQLSGKQGFFPSLMHCFYPTVFDPLSLKASKLDVLSSFAAYLDDTPIERDLSSQEGQKKDGDDTVAKFFEEGLVCLSAFKWLSPSSSETTLFFRTLHKFLIEFPLTMIVLNMQSILMWFLFFYLQNVAELALAHCKLVPMIVSFIDRLFECKTHQLVGEHLFQTLNEQLLPKLEIGYLLVSYFPLFERIASNDSIPPRGLVELLLKHVVYLTEKHGPETSLSSRIFLTLSQLLGFTCQFFPDLEDLPEDAVVYPRKKLKTIMDFDGQLTGMSPSPHPASLFQVLSPMQFQDPKKLSSISSYIHLERAIPPLVKQSWSLVLPNFEINENKTTYFEGTETLPFPPRR</sequence>
<dbReference type="GO" id="GO:0030119">
    <property type="term" value="C:AP-type membrane coat adaptor complex"/>
    <property type="evidence" value="ECO:0007669"/>
    <property type="project" value="TreeGrafter"/>
</dbReference>
<dbReference type="Pfam" id="PF21588">
    <property type="entry name" value="AP5B1_middle"/>
    <property type="match status" value="1"/>
</dbReference>
<protein>
    <recommendedName>
        <fullName evidence="2">AP5B1 middle domain-containing protein</fullName>
    </recommendedName>
</protein>
<comment type="caution">
    <text evidence="3">The sequence shown here is derived from an EMBL/GenBank/DDBJ whole genome shotgun (WGS) entry which is preliminary data.</text>
</comment>
<evidence type="ECO:0000313" key="3">
    <source>
        <dbReference type="EMBL" id="KAG0476003.1"/>
    </source>
</evidence>
<dbReference type="Proteomes" id="UP000636800">
    <property type="component" value="Chromosome 6"/>
</dbReference>
<organism evidence="3 4">
    <name type="scientific">Vanilla planifolia</name>
    <name type="common">Vanilla</name>
    <dbReference type="NCBI Taxonomy" id="51239"/>
    <lineage>
        <taxon>Eukaryota</taxon>
        <taxon>Viridiplantae</taxon>
        <taxon>Streptophyta</taxon>
        <taxon>Embryophyta</taxon>
        <taxon>Tracheophyta</taxon>
        <taxon>Spermatophyta</taxon>
        <taxon>Magnoliopsida</taxon>
        <taxon>Liliopsida</taxon>
        <taxon>Asparagales</taxon>
        <taxon>Orchidaceae</taxon>
        <taxon>Vanilloideae</taxon>
        <taxon>Vanilleae</taxon>
        <taxon>Vanilla</taxon>
    </lineage>
</organism>
<name>A0A835UW29_VANPL</name>
<reference evidence="3 4" key="1">
    <citation type="journal article" date="2020" name="Nat. Food">
        <title>A phased Vanilla planifolia genome enables genetic improvement of flavour and production.</title>
        <authorList>
            <person name="Hasing T."/>
            <person name="Tang H."/>
            <person name="Brym M."/>
            <person name="Khazi F."/>
            <person name="Huang T."/>
            <person name="Chambers A.H."/>
        </authorList>
    </citation>
    <scope>NUCLEOTIDE SEQUENCE [LARGE SCALE GENOMIC DNA]</scope>
    <source>
        <tissue evidence="3">Leaf</tissue>
    </source>
</reference>
<dbReference type="GO" id="GO:0016197">
    <property type="term" value="P:endosomal transport"/>
    <property type="evidence" value="ECO:0007669"/>
    <property type="project" value="InterPro"/>
</dbReference>
<accession>A0A835UW29</accession>
<dbReference type="OrthoDB" id="8093034at2759"/>
<evidence type="ECO:0000256" key="1">
    <source>
        <dbReference type="SAM" id="MobiDB-lite"/>
    </source>
</evidence>
<dbReference type="AlphaFoldDB" id="A0A835UW29"/>
<dbReference type="InterPro" id="IPR048979">
    <property type="entry name" value="AP5B1_middle"/>
</dbReference>
<dbReference type="InterPro" id="IPR038741">
    <property type="entry name" value="AP5B1"/>
</dbReference>
<keyword evidence="4" id="KW-1185">Reference proteome</keyword>
<dbReference type="PANTHER" id="PTHR34033:SF1">
    <property type="entry name" value="AP-5 COMPLEX SUBUNIT BETA-1"/>
    <property type="match status" value="1"/>
</dbReference>
<feature type="region of interest" description="Disordered" evidence="1">
    <location>
        <begin position="1"/>
        <end position="23"/>
    </location>
</feature>
<feature type="domain" description="AP5B1 middle" evidence="2">
    <location>
        <begin position="279"/>
        <end position="519"/>
    </location>
</feature>
<evidence type="ECO:0000259" key="2">
    <source>
        <dbReference type="Pfam" id="PF21588"/>
    </source>
</evidence>
<evidence type="ECO:0000313" key="4">
    <source>
        <dbReference type="Proteomes" id="UP000636800"/>
    </source>
</evidence>
<gene>
    <name evidence="3" type="ORF">HPP92_012844</name>
</gene>
<proteinExistence type="predicted"/>
<dbReference type="PANTHER" id="PTHR34033">
    <property type="entry name" value="AP-5 COMPLEX SUBUNIT BETA-1"/>
    <property type="match status" value="1"/>
</dbReference>
<dbReference type="EMBL" id="JADCNL010000006">
    <property type="protein sequence ID" value="KAG0476003.1"/>
    <property type="molecule type" value="Genomic_DNA"/>
</dbReference>